<accession>A0A6G0T9R5</accession>
<evidence type="ECO:0000313" key="1">
    <source>
        <dbReference type="EMBL" id="KAE9528619.1"/>
    </source>
</evidence>
<organism evidence="1 2">
    <name type="scientific">Aphis glycines</name>
    <name type="common">Soybean aphid</name>
    <dbReference type="NCBI Taxonomy" id="307491"/>
    <lineage>
        <taxon>Eukaryota</taxon>
        <taxon>Metazoa</taxon>
        <taxon>Ecdysozoa</taxon>
        <taxon>Arthropoda</taxon>
        <taxon>Hexapoda</taxon>
        <taxon>Insecta</taxon>
        <taxon>Pterygota</taxon>
        <taxon>Neoptera</taxon>
        <taxon>Paraneoptera</taxon>
        <taxon>Hemiptera</taxon>
        <taxon>Sternorrhyncha</taxon>
        <taxon>Aphidomorpha</taxon>
        <taxon>Aphidoidea</taxon>
        <taxon>Aphididae</taxon>
        <taxon>Aphidini</taxon>
        <taxon>Aphis</taxon>
        <taxon>Aphis</taxon>
    </lineage>
</organism>
<dbReference type="PANTHER" id="PTHR45749:SF21">
    <property type="entry name" value="DUF4371 DOMAIN-CONTAINING PROTEIN"/>
    <property type="match status" value="1"/>
</dbReference>
<reference evidence="1 2" key="1">
    <citation type="submission" date="2019-08" db="EMBL/GenBank/DDBJ databases">
        <title>The genome of the soybean aphid Biotype 1, its phylome, world population structure and adaptation to the North American continent.</title>
        <authorList>
            <person name="Giordano R."/>
            <person name="Donthu R.K."/>
            <person name="Hernandez A.G."/>
            <person name="Wright C.L."/>
            <person name="Zimin A.V."/>
        </authorList>
    </citation>
    <scope>NUCLEOTIDE SEQUENCE [LARGE SCALE GENOMIC DNA]</scope>
    <source>
        <tissue evidence="1">Whole aphids</tissue>
    </source>
</reference>
<protein>
    <recommendedName>
        <fullName evidence="3">DUF4371 domain-containing protein</fullName>
    </recommendedName>
</protein>
<sequence>MMHRQVKLLSLPVFFAQHPQNDRGNAAQKMFTKLKWLDENITYDEFCKLFVIIFQDQNVLNICKEIYSFQQYWRPGRINMFPTDNTNYFTDKIKIEKQGNTKNIDFNDPAKWPKIILRKLTNAEQVRSRNYLALRGHSEKILNSKKRLFLDLIELITLNEGKSKTSCFSPTIKNEFIELMGKTVKNKILEIIKKNTPDFHTKNKTKEKTGTGVASDIVDKLQVDGLNINNCRGQGFDNEANMAGRIKGVQANITKLNELAFYFMMEYKHSDTHWSSKKQAISDLHTNIISIAMILQQMRDTTNMNYDTIDKYYYQNGTVNRISRRHKIKRMDGEEAIDDGATSVTQSYLVKNGDLKE</sequence>
<name>A0A6G0T9R5_APHGL</name>
<evidence type="ECO:0000313" key="2">
    <source>
        <dbReference type="Proteomes" id="UP000475862"/>
    </source>
</evidence>
<dbReference type="OrthoDB" id="10063284at2759"/>
<comment type="caution">
    <text evidence="1">The sequence shown here is derived from an EMBL/GenBank/DDBJ whole genome shotgun (WGS) entry which is preliminary data.</text>
</comment>
<keyword evidence="2" id="KW-1185">Reference proteome</keyword>
<dbReference type="Proteomes" id="UP000475862">
    <property type="component" value="Unassembled WGS sequence"/>
</dbReference>
<dbReference type="EMBL" id="VYZN01000048">
    <property type="protein sequence ID" value="KAE9528619.1"/>
    <property type="molecule type" value="Genomic_DNA"/>
</dbReference>
<evidence type="ECO:0008006" key="3">
    <source>
        <dbReference type="Google" id="ProtNLM"/>
    </source>
</evidence>
<proteinExistence type="predicted"/>
<dbReference type="PANTHER" id="PTHR45749">
    <property type="match status" value="1"/>
</dbReference>
<dbReference type="AlphaFoldDB" id="A0A6G0T9R5"/>
<gene>
    <name evidence="1" type="ORF">AGLY_012194</name>
</gene>